<sequence>MLRFLLAFVIFLSLGIGQVASIFLIPEHQEYSYIEEGVQLDEPILPLSDQAIWLVPDSSIERGSLNLTSETVEEETEDKNSHFFLLIQVALSSLFFFLLIGSFRAYLTKFLLFNKNFSFTLPCRIHLSNSVLTI</sequence>
<keyword evidence="1" id="KW-1133">Transmembrane helix</keyword>
<feature type="transmembrane region" description="Helical" evidence="1">
    <location>
        <begin position="83"/>
        <end position="107"/>
    </location>
</feature>
<gene>
    <name evidence="2" type="ORF">SAMN04488519_101314</name>
</gene>
<dbReference type="EMBL" id="FOVW01000001">
    <property type="protein sequence ID" value="SFN67287.1"/>
    <property type="molecule type" value="Genomic_DNA"/>
</dbReference>
<dbReference type="Proteomes" id="UP000199564">
    <property type="component" value="Unassembled WGS sequence"/>
</dbReference>
<evidence type="ECO:0000313" key="2">
    <source>
        <dbReference type="EMBL" id="SFN67287.1"/>
    </source>
</evidence>
<keyword evidence="1" id="KW-0812">Transmembrane</keyword>
<reference evidence="3" key="1">
    <citation type="submission" date="2016-10" db="EMBL/GenBank/DDBJ databases">
        <authorList>
            <person name="Varghese N."/>
            <person name="Submissions S."/>
        </authorList>
    </citation>
    <scope>NUCLEOTIDE SEQUENCE [LARGE SCALE GENOMIC DNA]</scope>
    <source>
        <strain evidence="3">DSM 15282</strain>
    </source>
</reference>
<dbReference type="AlphaFoldDB" id="A0A1I5AXY2"/>
<organism evidence="2 3">
    <name type="scientific">Algoriphagus ornithinivorans</name>
    <dbReference type="NCBI Taxonomy" id="226506"/>
    <lineage>
        <taxon>Bacteria</taxon>
        <taxon>Pseudomonadati</taxon>
        <taxon>Bacteroidota</taxon>
        <taxon>Cytophagia</taxon>
        <taxon>Cytophagales</taxon>
        <taxon>Cyclobacteriaceae</taxon>
        <taxon>Algoriphagus</taxon>
    </lineage>
</organism>
<dbReference type="STRING" id="226506.SAMN04488519_101314"/>
<name>A0A1I5AXY2_9BACT</name>
<evidence type="ECO:0000256" key="1">
    <source>
        <dbReference type="SAM" id="Phobius"/>
    </source>
</evidence>
<keyword evidence="3" id="KW-1185">Reference proteome</keyword>
<accession>A0A1I5AXY2</accession>
<proteinExistence type="predicted"/>
<keyword evidence="1" id="KW-0472">Membrane</keyword>
<evidence type="ECO:0000313" key="3">
    <source>
        <dbReference type="Proteomes" id="UP000199564"/>
    </source>
</evidence>
<protein>
    <submittedName>
        <fullName evidence="2">Uncharacterized protein</fullName>
    </submittedName>
</protein>